<evidence type="ECO:0000313" key="9">
    <source>
        <dbReference type="Proteomes" id="UP000280586"/>
    </source>
</evidence>
<dbReference type="GO" id="GO:0005886">
    <property type="term" value="C:plasma membrane"/>
    <property type="evidence" value="ECO:0007669"/>
    <property type="project" value="UniProtKB-SubCell"/>
</dbReference>
<dbReference type="EMBL" id="CP099799">
    <property type="protein sequence ID" value="USS01016.1"/>
    <property type="molecule type" value="Genomic_DNA"/>
</dbReference>
<dbReference type="EMBL" id="CP023671">
    <property type="protein sequence ID" value="AYE34420.1"/>
    <property type="molecule type" value="Genomic_DNA"/>
</dbReference>
<evidence type="ECO:0000313" key="10">
    <source>
        <dbReference type="Proteomes" id="UP001055437"/>
    </source>
</evidence>
<comment type="subcellular location">
    <subcellularLocation>
        <location evidence="1">Cell membrane</location>
        <topology evidence="1">Multi-pass membrane protein</topology>
    </subcellularLocation>
</comment>
<dbReference type="InterPro" id="IPR010343">
    <property type="entry name" value="ArAE_1"/>
</dbReference>
<keyword evidence="2" id="KW-1003">Cell membrane</keyword>
<dbReference type="Proteomes" id="UP000280586">
    <property type="component" value="Chromosome"/>
</dbReference>
<feature type="transmembrane region" description="Helical" evidence="6">
    <location>
        <begin position="113"/>
        <end position="131"/>
    </location>
</feature>
<organism evidence="7 9">
    <name type="scientific">Clostridium septicum</name>
    <dbReference type="NCBI Taxonomy" id="1504"/>
    <lineage>
        <taxon>Bacteria</taxon>
        <taxon>Bacillati</taxon>
        <taxon>Bacillota</taxon>
        <taxon>Clostridia</taxon>
        <taxon>Eubacteriales</taxon>
        <taxon>Clostridiaceae</taxon>
        <taxon>Clostridium</taxon>
    </lineage>
</organism>
<feature type="transmembrane region" description="Helical" evidence="6">
    <location>
        <begin position="89"/>
        <end position="108"/>
    </location>
</feature>
<name>A0A9N7JLC6_CLOSE</name>
<keyword evidence="10" id="KW-1185">Reference proteome</keyword>
<evidence type="ECO:0000256" key="1">
    <source>
        <dbReference type="ARBA" id="ARBA00004651"/>
    </source>
</evidence>
<dbReference type="GeneID" id="303560666"/>
<dbReference type="AlphaFoldDB" id="A0A9N7JLC6"/>
<evidence type="ECO:0000313" key="8">
    <source>
        <dbReference type="EMBL" id="USS01016.1"/>
    </source>
</evidence>
<evidence type="ECO:0000256" key="2">
    <source>
        <dbReference type="ARBA" id="ARBA00022475"/>
    </source>
</evidence>
<keyword evidence="3 6" id="KW-0812">Transmembrane</keyword>
<evidence type="ECO:0000256" key="4">
    <source>
        <dbReference type="ARBA" id="ARBA00022989"/>
    </source>
</evidence>
<gene>
    <name evidence="7" type="ORF">CP523_08265</name>
    <name evidence="8" type="ORF">NH397_00600</name>
</gene>
<evidence type="ECO:0000256" key="6">
    <source>
        <dbReference type="SAM" id="Phobius"/>
    </source>
</evidence>
<dbReference type="Pfam" id="PF06081">
    <property type="entry name" value="ArAE_1"/>
    <property type="match status" value="1"/>
</dbReference>
<reference evidence="8" key="2">
    <citation type="submission" date="2022-06" db="EMBL/GenBank/DDBJ databases">
        <authorList>
            <person name="Holder M.E."/>
            <person name="Ajami N.J."/>
            <person name="Petrosino J.F."/>
        </authorList>
    </citation>
    <scope>NUCLEOTIDE SEQUENCE</scope>
    <source>
        <strain evidence="8">RMA 8861</strain>
    </source>
</reference>
<dbReference type="KEGG" id="csep:CP523_08265"/>
<protein>
    <submittedName>
        <fullName evidence="8">Aromatic acid exporter family protein</fullName>
    </submittedName>
    <submittedName>
        <fullName evidence="7">FUSC family protein</fullName>
    </submittedName>
</protein>
<feature type="transmembrane region" description="Helical" evidence="6">
    <location>
        <begin position="16"/>
        <end position="41"/>
    </location>
</feature>
<evidence type="ECO:0000256" key="5">
    <source>
        <dbReference type="ARBA" id="ARBA00023136"/>
    </source>
</evidence>
<accession>A0A9N7JLC6</accession>
<evidence type="ECO:0000313" key="7">
    <source>
        <dbReference type="EMBL" id="AYE34420.1"/>
    </source>
</evidence>
<feature type="transmembrane region" description="Helical" evidence="6">
    <location>
        <begin position="53"/>
        <end position="77"/>
    </location>
</feature>
<evidence type="ECO:0000256" key="3">
    <source>
        <dbReference type="ARBA" id="ARBA00022692"/>
    </source>
</evidence>
<sequence length="173" mass="19021">MQFAIPKVGFRTIKSAISVFLCLVLLPNEPFFACLTAIICLQDTVSSSIKMGINRALGTIMGAIIGLVFMILCRFIHFNTSSSFISKLLIYLIIALGIIVVISTCNIVKKPGAINVACIAFLGVTTIHAFGDPLFYALNRTFETLCGVIISILVNKYITPPKEKHELSKKRFF</sequence>
<keyword evidence="4 6" id="KW-1133">Transmembrane helix</keyword>
<dbReference type="Proteomes" id="UP001055437">
    <property type="component" value="Chromosome"/>
</dbReference>
<keyword evidence="5 6" id="KW-0472">Membrane</keyword>
<proteinExistence type="predicted"/>
<dbReference type="RefSeq" id="WP_066674729.1">
    <property type="nucleotide sequence ID" value="NZ_CABMIZ010000006.1"/>
</dbReference>
<reference evidence="7 9" key="1">
    <citation type="submission" date="2017-09" db="EMBL/GenBank/DDBJ databases">
        <authorList>
            <person name="Thomas P."/>
            <person name="Seyboldt C."/>
        </authorList>
    </citation>
    <scope>NUCLEOTIDE SEQUENCE [LARGE SCALE GENOMIC DNA]</scope>
    <source>
        <strain evidence="7 9">DSM 7534</strain>
    </source>
</reference>
<dbReference type="OrthoDB" id="1653617at2"/>